<dbReference type="SUPFAM" id="SSF81343">
    <property type="entry name" value="Fumarate reductase respiratory complex transmembrane subunits"/>
    <property type="match status" value="1"/>
</dbReference>
<evidence type="ECO:0000256" key="8">
    <source>
        <dbReference type="SAM" id="Phobius"/>
    </source>
</evidence>
<reference evidence="9" key="1">
    <citation type="submission" date="2018-06" db="EMBL/GenBank/DDBJ databases">
        <authorList>
            <person name="Zhirakovskaya E."/>
        </authorList>
    </citation>
    <scope>NUCLEOTIDE SEQUENCE</scope>
</reference>
<evidence type="ECO:0000313" key="9">
    <source>
        <dbReference type="EMBL" id="VAW74257.1"/>
    </source>
</evidence>
<gene>
    <name evidence="9" type="ORF">MNBD_GAMMA14-399</name>
</gene>
<dbReference type="Pfam" id="PF01127">
    <property type="entry name" value="Sdh_cyt"/>
    <property type="match status" value="1"/>
</dbReference>
<evidence type="ECO:0000256" key="5">
    <source>
        <dbReference type="ARBA" id="ARBA00022989"/>
    </source>
</evidence>
<sequence>MAKQKAAPKFLNLLVIRLPPGGIASIGHRISGVLMFLSIPLFAWLFGLSLDGEEGFRQAVTYLHTTPFRLLLLLLFWSLSHHLLAGIRHLILDVDIGVDRRPARASARVVNFGAIVLVILYAVIQL</sequence>
<dbReference type="AlphaFoldDB" id="A0A3B0YF30"/>
<protein>
    <submittedName>
        <fullName evidence="9">Succinate dehydrogenase cytochrome b-556 subunit</fullName>
    </submittedName>
</protein>
<dbReference type="PIRSF" id="PIRSF000178">
    <property type="entry name" value="SDH_cyt_b560"/>
    <property type="match status" value="1"/>
</dbReference>
<evidence type="ECO:0000256" key="1">
    <source>
        <dbReference type="ARBA" id="ARBA00004370"/>
    </source>
</evidence>
<name>A0A3B0YF30_9ZZZZ</name>
<accession>A0A3B0YF30</accession>
<dbReference type="NCBIfam" id="TIGR02970">
    <property type="entry name" value="succ_dehyd_cytB"/>
    <property type="match status" value="1"/>
</dbReference>
<dbReference type="InterPro" id="IPR000701">
    <property type="entry name" value="SuccDH_FuR_B_TM-su"/>
</dbReference>
<evidence type="ECO:0000256" key="4">
    <source>
        <dbReference type="ARBA" id="ARBA00022723"/>
    </source>
</evidence>
<dbReference type="EMBL" id="UOFM01000091">
    <property type="protein sequence ID" value="VAW74257.1"/>
    <property type="molecule type" value="Genomic_DNA"/>
</dbReference>
<evidence type="ECO:0000256" key="2">
    <source>
        <dbReference type="ARBA" id="ARBA00022617"/>
    </source>
</evidence>
<dbReference type="CDD" id="cd03499">
    <property type="entry name" value="SQR_TypeC_SdhC"/>
    <property type="match status" value="1"/>
</dbReference>
<feature type="transmembrane region" description="Helical" evidence="8">
    <location>
        <begin position="26"/>
        <end position="46"/>
    </location>
</feature>
<organism evidence="9">
    <name type="scientific">hydrothermal vent metagenome</name>
    <dbReference type="NCBI Taxonomy" id="652676"/>
    <lineage>
        <taxon>unclassified sequences</taxon>
        <taxon>metagenomes</taxon>
        <taxon>ecological metagenomes</taxon>
    </lineage>
</organism>
<evidence type="ECO:0000256" key="7">
    <source>
        <dbReference type="ARBA" id="ARBA00023136"/>
    </source>
</evidence>
<keyword evidence="3 8" id="KW-0812">Transmembrane</keyword>
<feature type="transmembrane region" description="Helical" evidence="8">
    <location>
        <begin position="105"/>
        <end position="124"/>
    </location>
</feature>
<proteinExistence type="predicted"/>
<comment type="subcellular location">
    <subcellularLocation>
        <location evidence="1">Membrane</location>
    </subcellularLocation>
</comment>
<dbReference type="Gene3D" id="1.20.1300.10">
    <property type="entry name" value="Fumarate reductase/succinate dehydrogenase, transmembrane subunit"/>
    <property type="match status" value="1"/>
</dbReference>
<dbReference type="GO" id="GO:0006099">
    <property type="term" value="P:tricarboxylic acid cycle"/>
    <property type="evidence" value="ECO:0007669"/>
    <property type="project" value="InterPro"/>
</dbReference>
<feature type="transmembrane region" description="Helical" evidence="8">
    <location>
        <begin position="66"/>
        <end position="84"/>
    </location>
</feature>
<keyword evidence="4" id="KW-0479">Metal-binding</keyword>
<keyword evidence="2" id="KW-0349">Heme</keyword>
<dbReference type="InterPro" id="IPR014314">
    <property type="entry name" value="Succ_DH_cytb556"/>
</dbReference>
<keyword evidence="5 8" id="KW-1133">Transmembrane helix</keyword>
<evidence type="ECO:0000256" key="6">
    <source>
        <dbReference type="ARBA" id="ARBA00023004"/>
    </source>
</evidence>
<evidence type="ECO:0000256" key="3">
    <source>
        <dbReference type="ARBA" id="ARBA00022692"/>
    </source>
</evidence>
<keyword evidence="7 8" id="KW-0472">Membrane</keyword>
<dbReference type="GO" id="GO:0016020">
    <property type="term" value="C:membrane"/>
    <property type="evidence" value="ECO:0007669"/>
    <property type="project" value="UniProtKB-SubCell"/>
</dbReference>
<dbReference type="InterPro" id="IPR034804">
    <property type="entry name" value="SQR/QFR_C/D"/>
</dbReference>
<dbReference type="GO" id="GO:0046872">
    <property type="term" value="F:metal ion binding"/>
    <property type="evidence" value="ECO:0007669"/>
    <property type="project" value="UniProtKB-KW"/>
</dbReference>
<keyword evidence="6" id="KW-0408">Iron</keyword>
<dbReference type="GO" id="GO:0009055">
    <property type="term" value="F:electron transfer activity"/>
    <property type="evidence" value="ECO:0007669"/>
    <property type="project" value="InterPro"/>
</dbReference>